<evidence type="ECO:0000256" key="1">
    <source>
        <dbReference type="SAM" id="MobiDB-lite"/>
    </source>
</evidence>
<keyword evidence="4" id="KW-1185">Reference proteome</keyword>
<keyword evidence="2" id="KW-1133">Transmembrane helix</keyword>
<dbReference type="Proteomes" id="UP001500403">
    <property type="component" value="Unassembled WGS sequence"/>
</dbReference>
<dbReference type="EMBL" id="BAAAUD010000012">
    <property type="protein sequence ID" value="GAA2927688.1"/>
    <property type="molecule type" value="Genomic_DNA"/>
</dbReference>
<proteinExistence type="predicted"/>
<feature type="transmembrane region" description="Helical" evidence="2">
    <location>
        <begin position="147"/>
        <end position="168"/>
    </location>
</feature>
<evidence type="ECO:0000313" key="4">
    <source>
        <dbReference type="Proteomes" id="UP001500403"/>
    </source>
</evidence>
<organism evidence="3 4">
    <name type="scientific">Streptomyces enissocaesilis</name>
    <dbReference type="NCBI Taxonomy" id="332589"/>
    <lineage>
        <taxon>Bacteria</taxon>
        <taxon>Bacillati</taxon>
        <taxon>Actinomycetota</taxon>
        <taxon>Actinomycetes</taxon>
        <taxon>Kitasatosporales</taxon>
        <taxon>Streptomycetaceae</taxon>
        <taxon>Streptomyces</taxon>
        <taxon>Streptomyces rochei group</taxon>
    </lineage>
</organism>
<feature type="region of interest" description="Disordered" evidence="1">
    <location>
        <begin position="1"/>
        <end position="22"/>
    </location>
</feature>
<accession>A0ABP6JBR0</accession>
<keyword evidence="2" id="KW-0472">Membrane</keyword>
<protein>
    <submittedName>
        <fullName evidence="3">Uncharacterized protein</fullName>
    </submittedName>
</protein>
<evidence type="ECO:0000313" key="3">
    <source>
        <dbReference type="EMBL" id="GAA2927688.1"/>
    </source>
</evidence>
<evidence type="ECO:0000256" key="2">
    <source>
        <dbReference type="SAM" id="Phobius"/>
    </source>
</evidence>
<reference evidence="4" key="1">
    <citation type="journal article" date="2019" name="Int. J. Syst. Evol. Microbiol.">
        <title>The Global Catalogue of Microorganisms (GCM) 10K type strain sequencing project: providing services to taxonomists for standard genome sequencing and annotation.</title>
        <authorList>
            <consortium name="The Broad Institute Genomics Platform"/>
            <consortium name="The Broad Institute Genome Sequencing Center for Infectious Disease"/>
            <person name="Wu L."/>
            <person name="Ma J."/>
        </authorList>
    </citation>
    <scope>NUCLEOTIDE SEQUENCE [LARGE SCALE GENOMIC DNA]</scope>
    <source>
        <strain evidence="4">JCM 9088</strain>
    </source>
</reference>
<sequence length="235" mass="25730">MAITYRMSDPRSQTARGRDTSLGVEPGTPVMVVAEDGTPQGPRPVAYLLRNTSGGPNAYLPGAREILLFGDDRGSEALASVTTERGTGFGFGGPRFAYRVLAPDGAPIGRICLRRGRIFRIGRSHWTVEQEGAPPVRGSAGRLMWWALWWTVLLPLNLVLVVAAFTGMGQDPVATPRRIVWRDGAGRAVMSYRGLAGDYRVLQDHWDPRLVASLVAIHQTYVSIAASDSTDWYHR</sequence>
<comment type="caution">
    <text evidence="3">The sequence shown here is derived from an EMBL/GenBank/DDBJ whole genome shotgun (WGS) entry which is preliminary data.</text>
</comment>
<keyword evidence="2" id="KW-0812">Transmembrane</keyword>
<dbReference type="RefSeq" id="WP_344491290.1">
    <property type="nucleotide sequence ID" value="NZ_BAAAUD010000012.1"/>
</dbReference>
<name>A0ABP6JBR0_9ACTN</name>
<gene>
    <name evidence="3" type="ORF">GCM10010446_10220</name>
</gene>